<evidence type="ECO:0000256" key="2">
    <source>
        <dbReference type="ARBA" id="ARBA00022679"/>
    </source>
</evidence>
<accession>A0A2H0Y0J8</accession>
<dbReference type="InterPro" id="IPR029063">
    <property type="entry name" value="SAM-dependent_MTases_sf"/>
</dbReference>
<dbReference type="Pfam" id="PF03602">
    <property type="entry name" value="Cons_hypoth95"/>
    <property type="match status" value="1"/>
</dbReference>
<dbReference type="CDD" id="cd02440">
    <property type="entry name" value="AdoMet_MTases"/>
    <property type="match status" value="1"/>
</dbReference>
<dbReference type="Proteomes" id="UP000231343">
    <property type="component" value="Unassembled WGS sequence"/>
</dbReference>
<dbReference type="PANTHER" id="PTHR43542">
    <property type="entry name" value="METHYLTRANSFERASE"/>
    <property type="match status" value="1"/>
</dbReference>
<keyword evidence="1 3" id="KW-0489">Methyltransferase</keyword>
<keyword evidence="2 3" id="KW-0808">Transferase</keyword>
<dbReference type="SUPFAM" id="SSF53335">
    <property type="entry name" value="S-adenosyl-L-methionine-dependent methyltransferases"/>
    <property type="match status" value="1"/>
</dbReference>
<gene>
    <name evidence="3" type="primary">rsmD</name>
    <name evidence="3" type="ORF">COT42_03815</name>
</gene>
<dbReference type="EMBL" id="PEYM01000066">
    <property type="protein sequence ID" value="PIS29981.1"/>
    <property type="molecule type" value="Genomic_DNA"/>
</dbReference>
<dbReference type="NCBIfam" id="TIGR00095">
    <property type="entry name" value="16S rRNA (guanine(966)-N(2))-methyltransferase RsmD"/>
    <property type="match status" value="1"/>
</dbReference>
<reference evidence="3 4" key="1">
    <citation type="submission" date="2017-09" db="EMBL/GenBank/DDBJ databases">
        <title>Depth-based differentiation of microbial function through sediment-hosted aquifers and enrichment of novel symbionts in the deep terrestrial subsurface.</title>
        <authorList>
            <person name="Probst A.J."/>
            <person name="Ladd B."/>
            <person name="Jarett J.K."/>
            <person name="Geller-Mcgrath D.E."/>
            <person name="Sieber C.M."/>
            <person name="Emerson J.B."/>
            <person name="Anantharaman K."/>
            <person name="Thomas B.C."/>
            <person name="Malmstrom R."/>
            <person name="Stieglmeier M."/>
            <person name="Klingl A."/>
            <person name="Woyke T."/>
            <person name="Ryan C.M."/>
            <person name="Banfield J.F."/>
        </authorList>
    </citation>
    <scope>NUCLEOTIDE SEQUENCE [LARGE SCALE GENOMIC DNA]</scope>
    <source>
        <strain evidence="3">CG08_land_8_20_14_0_20_45_16</strain>
    </source>
</reference>
<proteinExistence type="predicted"/>
<comment type="caution">
    <text evidence="3">The sequence shown here is derived from an EMBL/GenBank/DDBJ whole genome shotgun (WGS) entry which is preliminary data.</text>
</comment>
<dbReference type="InterPro" id="IPR004398">
    <property type="entry name" value="RNA_MeTrfase_RsmD"/>
</dbReference>
<dbReference type="PIRSF" id="PIRSF004553">
    <property type="entry name" value="CHP00095"/>
    <property type="match status" value="1"/>
</dbReference>
<evidence type="ECO:0000313" key="4">
    <source>
        <dbReference type="Proteomes" id="UP000231343"/>
    </source>
</evidence>
<dbReference type="GO" id="GO:0031167">
    <property type="term" value="P:rRNA methylation"/>
    <property type="evidence" value="ECO:0007669"/>
    <property type="project" value="InterPro"/>
</dbReference>
<dbReference type="GO" id="GO:0008168">
    <property type="term" value="F:methyltransferase activity"/>
    <property type="evidence" value="ECO:0007669"/>
    <property type="project" value="UniProtKB-KW"/>
</dbReference>
<protein>
    <submittedName>
        <fullName evidence="3">16S rRNA (Guanine(966)-N(2))-methyltransferase RsmD</fullName>
    </submittedName>
</protein>
<sequence length="184" mass="20408">MVRVISGIAKGKKLKAPLRARPLTDRVREALYNILRQRVLGSSFLDLFAGSGAVGIEALSRGARQSHFVEINRQACSIIRENLQATGFADQAIILNLDASKGVNLLARQQLKFDIIFVGAPYDSFELEQVLLKIAQEEILVPGGILIAEHRKQHLLLEEYGSLKAFRQANYGETVLNFYSVGDK</sequence>
<evidence type="ECO:0000313" key="3">
    <source>
        <dbReference type="EMBL" id="PIS29981.1"/>
    </source>
</evidence>
<evidence type="ECO:0000256" key="1">
    <source>
        <dbReference type="ARBA" id="ARBA00022603"/>
    </source>
</evidence>
<dbReference type="AlphaFoldDB" id="A0A2H0Y0J8"/>
<dbReference type="PANTHER" id="PTHR43542:SF1">
    <property type="entry name" value="METHYLTRANSFERASE"/>
    <property type="match status" value="1"/>
</dbReference>
<dbReference type="Gene3D" id="3.40.50.150">
    <property type="entry name" value="Vaccinia Virus protein VP39"/>
    <property type="match status" value="1"/>
</dbReference>
<organism evidence="3 4">
    <name type="scientific">Candidatus Saganbacteria bacterium CG08_land_8_20_14_0_20_45_16</name>
    <dbReference type="NCBI Taxonomy" id="2014293"/>
    <lineage>
        <taxon>Bacteria</taxon>
        <taxon>Bacillati</taxon>
        <taxon>Saganbacteria</taxon>
    </lineage>
</organism>
<name>A0A2H0Y0J8_UNCSA</name>